<evidence type="ECO:0000313" key="4">
    <source>
        <dbReference type="EMBL" id="OFV68752.1"/>
    </source>
</evidence>
<dbReference type="Proteomes" id="UP000186940">
    <property type="component" value="Unassembled WGS sequence"/>
</dbReference>
<dbReference type="Pfam" id="PF00108">
    <property type="entry name" value="Thiolase_N"/>
    <property type="match status" value="1"/>
</dbReference>
<dbReference type="PANTHER" id="PTHR42870:SF6">
    <property type="entry name" value="ACETYL-COA C-ACYLTRANSFERASE"/>
    <property type="match status" value="1"/>
</dbReference>
<protein>
    <submittedName>
        <fullName evidence="4">Acetyl-CoA acetyltransferase</fullName>
    </submittedName>
</protein>
<dbReference type="Pfam" id="PF22691">
    <property type="entry name" value="Thiolase_C_1"/>
    <property type="match status" value="1"/>
</dbReference>
<dbReference type="PATRIC" id="fig|1838285.3.peg.433"/>
<reference evidence="4" key="1">
    <citation type="submission" date="2016-05" db="EMBL/GenBank/DDBJ databases">
        <title>Microbial consortia oxidize butane by reversing methanogenesis.</title>
        <authorList>
            <person name="Laso-Perez R."/>
            <person name="Richter M."/>
            <person name="Wegener G."/>
            <person name="Musat F."/>
        </authorList>
    </citation>
    <scope>NUCLEOTIDE SEQUENCE [LARGE SCALE GENOMIC DNA]</scope>
    <source>
        <strain evidence="4">BOX2</strain>
    </source>
</reference>
<dbReference type="PIRSF" id="PIRSF000429">
    <property type="entry name" value="Ac-CoA_Ac_transf"/>
    <property type="match status" value="1"/>
</dbReference>
<dbReference type="InterPro" id="IPR016039">
    <property type="entry name" value="Thiolase-like"/>
</dbReference>
<dbReference type="PANTHER" id="PTHR42870">
    <property type="entry name" value="ACETYL-COA C-ACETYLTRANSFERASE"/>
    <property type="match status" value="1"/>
</dbReference>
<dbReference type="STRING" id="1838285.SCAL_000428"/>
<dbReference type="InterPro" id="IPR055140">
    <property type="entry name" value="Thiolase_C_2"/>
</dbReference>
<comment type="caution">
    <text evidence="4">The sequence shown here is derived from an EMBL/GenBank/DDBJ whole genome shotgun (WGS) entry which is preliminary data.</text>
</comment>
<sequence length="388" mass="40555">MREVAIIGVGCTKFGELWDSSFGDLVVEAGIKSVIDAGIRGDEIEAIYLGNMSAGMFIEQEHIGAIVADRVGLASDLHIPSTRVEAGCASGALALRHGIMAVASGWHDIVIAAGAEKMTDVPSGVAEGALASSADREWEGVNGATLASLFAMMARAHMKRYGTTREQMAMVSVKNHENASLNPLAQYRNKITVDAVLNSGKVAEPLRVLDCASIADGAAACVLAPLEIAEKYTDTPVKVLASSQASDTVALHDRRDITTMDATVYAAKRAFEMARISPAQIDLAEVHDSHTISEIIAIEDLGFVKKGEGGRVVESGETARTGSMPINPSGGLKGCGNPLGATGVRQAIEIVWQLRGEAGDRQVNDAKIGLTHNVGGSGGSAVVHIFSI</sequence>
<dbReference type="Gene3D" id="3.40.47.10">
    <property type="match status" value="1"/>
</dbReference>
<keyword evidence="5" id="KW-1185">Reference proteome</keyword>
<evidence type="ECO:0000259" key="2">
    <source>
        <dbReference type="Pfam" id="PF00108"/>
    </source>
</evidence>
<dbReference type="InterPro" id="IPR020616">
    <property type="entry name" value="Thiolase_N"/>
</dbReference>
<evidence type="ECO:0000313" key="5">
    <source>
        <dbReference type="Proteomes" id="UP000186940"/>
    </source>
</evidence>
<dbReference type="InterPro" id="IPR002155">
    <property type="entry name" value="Thiolase"/>
</dbReference>
<evidence type="ECO:0000259" key="3">
    <source>
        <dbReference type="Pfam" id="PF22691"/>
    </source>
</evidence>
<evidence type="ECO:0000256" key="1">
    <source>
        <dbReference type="ARBA" id="ARBA00023229"/>
    </source>
</evidence>
<name>A0A1F2PCZ8_9EURY</name>
<dbReference type="CDD" id="cd00829">
    <property type="entry name" value="SCP-x_thiolase"/>
    <property type="match status" value="1"/>
</dbReference>
<organism evidence="4 5">
    <name type="scientific">Candidatus Syntropharchaeum caldarium</name>
    <dbReference type="NCBI Taxonomy" id="1838285"/>
    <lineage>
        <taxon>Archaea</taxon>
        <taxon>Methanobacteriati</taxon>
        <taxon>Methanobacteriota</taxon>
        <taxon>Stenosarchaea group</taxon>
        <taxon>Methanomicrobia</taxon>
        <taxon>Methanosarcinales</taxon>
        <taxon>ANME-2 cluster</taxon>
        <taxon>Candidatus Syntropharchaeum</taxon>
    </lineage>
</organism>
<dbReference type="EMBL" id="LYOS01000001">
    <property type="protein sequence ID" value="OFV68752.1"/>
    <property type="molecule type" value="Genomic_DNA"/>
</dbReference>
<dbReference type="NCBIfam" id="NF004720">
    <property type="entry name" value="PRK06064.1"/>
    <property type="match status" value="1"/>
</dbReference>
<dbReference type="GO" id="GO:0016747">
    <property type="term" value="F:acyltransferase activity, transferring groups other than amino-acyl groups"/>
    <property type="evidence" value="ECO:0007669"/>
    <property type="project" value="InterPro"/>
</dbReference>
<keyword evidence="1" id="KW-0414">Isoprene biosynthesis</keyword>
<feature type="domain" description="Thiolase C-terminal" evidence="3">
    <location>
        <begin position="244"/>
        <end position="387"/>
    </location>
</feature>
<proteinExistence type="predicted"/>
<dbReference type="SUPFAM" id="SSF53901">
    <property type="entry name" value="Thiolase-like"/>
    <property type="match status" value="2"/>
</dbReference>
<dbReference type="GO" id="GO:0008299">
    <property type="term" value="P:isoprenoid biosynthetic process"/>
    <property type="evidence" value="ECO:0007669"/>
    <property type="project" value="UniProtKB-KW"/>
</dbReference>
<accession>A0A1F2PCZ8</accession>
<gene>
    <name evidence="4" type="ORF">SCAL_000428</name>
</gene>
<dbReference type="AlphaFoldDB" id="A0A1F2PCZ8"/>
<feature type="domain" description="Thiolase N-terminal" evidence="2">
    <location>
        <begin position="4"/>
        <end position="224"/>
    </location>
</feature>